<sequence>MCEREKERERQRKIEKDLDMLTTAQISQAHGSVLRHSNGGGEMGVLWGEGTGEGGSHYLPAQLAGNTLTSMLLHAMVTMSKLFTSSPETKQESPVQASPGPVSFSTVLTEEQEMCRKPTNRVLCVCWGGVGVSDGTIGGGPPRITLSESVSSAGERTPLCPPNTPFFFISLLLHYNHVSASLCGHDPSIEQTGCQCCVDTQLRLERKTPSSDR</sequence>
<comment type="caution">
    <text evidence="1">The sequence shown here is derived from an EMBL/GenBank/DDBJ whole genome shotgun (WGS) entry which is preliminary data.</text>
</comment>
<evidence type="ECO:0000313" key="2">
    <source>
        <dbReference type="Proteomes" id="UP000824540"/>
    </source>
</evidence>
<evidence type="ECO:0000313" key="1">
    <source>
        <dbReference type="EMBL" id="KAG9354608.1"/>
    </source>
</evidence>
<organism evidence="1 2">
    <name type="scientific">Albula glossodonta</name>
    <name type="common">roundjaw bonefish</name>
    <dbReference type="NCBI Taxonomy" id="121402"/>
    <lineage>
        <taxon>Eukaryota</taxon>
        <taxon>Metazoa</taxon>
        <taxon>Chordata</taxon>
        <taxon>Craniata</taxon>
        <taxon>Vertebrata</taxon>
        <taxon>Euteleostomi</taxon>
        <taxon>Actinopterygii</taxon>
        <taxon>Neopterygii</taxon>
        <taxon>Teleostei</taxon>
        <taxon>Albuliformes</taxon>
        <taxon>Albulidae</taxon>
        <taxon>Albula</taxon>
    </lineage>
</organism>
<keyword evidence="2" id="KW-1185">Reference proteome</keyword>
<protein>
    <submittedName>
        <fullName evidence="1">Uncharacterized protein</fullName>
    </submittedName>
</protein>
<reference evidence="1" key="1">
    <citation type="thesis" date="2021" institute="BYU ScholarsArchive" country="Provo, UT, USA">
        <title>Applications of and Algorithms for Genome Assembly and Genomic Analyses with an Emphasis on Marine Teleosts.</title>
        <authorList>
            <person name="Pickett B.D."/>
        </authorList>
    </citation>
    <scope>NUCLEOTIDE SEQUENCE</scope>
    <source>
        <strain evidence="1">HI-2016</strain>
    </source>
</reference>
<accession>A0A8T2PTL2</accession>
<gene>
    <name evidence="1" type="ORF">JZ751_001321</name>
</gene>
<proteinExistence type="predicted"/>
<dbReference type="EMBL" id="JAFBMS010000002">
    <property type="protein sequence ID" value="KAG9354608.1"/>
    <property type="molecule type" value="Genomic_DNA"/>
</dbReference>
<dbReference type="Proteomes" id="UP000824540">
    <property type="component" value="Unassembled WGS sequence"/>
</dbReference>
<dbReference type="AlphaFoldDB" id="A0A8T2PTL2"/>
<name>A0A8T2PTL2_9TELE</name>